<reference evidence="1 2" key="1">
    <citation type="journal article" date="2014" name="Genome Announc.">
        <title>Draft Genome Sequences of Marinobacter similis A3d10T and Marinobacter salarius R9SW1T.</title>
        <authorList>
            <person name="Ivanova E.P."/>
            <person name="Ng H.J."/>
            <person name="Webb H.K."/>
            <person name="Feng G."/>
            <person name="Oshima K."/>
            <person name="Hattori M."/>
            <person name="Ohkuma M."/>
            <person name="Sergeev A.F."/>
            <person name="Mikhailov V.V."/>
            <person name="Crawford R.J."/>
            <person name="Sawabe T."/>
        </authorList>
    </citation>
    <scope>NUCLEOTIDE SEQUENCE [LARGE SCALE GENOMIC DNA]</scope>
    <source>
        <strain evidence="2">A3d10 and R9SW1</strain>
    </source>
</reference>
<protein>
    <submittedName>
        <fullName evidence="1">Uncharacterized protein</fullName>
    </submittedName>
</protein>
<evidence type="ECO:0000313" key="2">
    <source>
        <dbReference type="Proteomes" id="UP000035081"/>
    </source>
</evidence>
<accession>W5Z4S9</accession>
<name>W5Z4S9_9GAMM</name>
<sequence>MFAHQDQGRRRETKGKEICLRPPMKLTSIVPLQVRETINQKVTA</sequence>
<dbReference type="KEGG" id="msr:AU15_21730"/>
<dbReference type="HOGENOM" id="CLU_3218402_0_0_6"/>
<dbReference type="Proteomes" id="UP000035081">
    <property type="component" value="Chromosome"/>
</dbReference>
<gene>
    <name evidence="1" type="ORF">AU15_21730</name>
</gene>
<dbReference type="AlphaFoldDB" id="W5Z4S9"/>
<organism evidence="1 2">
    <name type="scientific">Marinobacter salarius</name>
    <dbReference type="NCBI Taxonomy" id="1420917"/>
    <lineage>
        <taxon>Bacteria</taxon>
        <taxon>Pseudomonadati</taxon>
        <taxon>Pseudomonadota</taxon>
        <taxon>Gammaproteobacteria</taxon>
        <taxon>Pseudomonadales</taxon>
        <taxon>Marinobacteraceae</taxon>
        <taxon>Marinobacter</taxon>
    </lineage>
</organism>
<proteinExistence type="predicted"/>
<evidence type="ECO:0000313" key="1">
    <source>
        <dbReference type="EMBL" id="AHI33468.1"/>
    </source>
</evidence>
<dbReference type="EMBL" id="CP007152">
    <property type="protein sequence ID" value="AHI33468.1"/>
    <property type="molecule type" value="Genomic_DNA"/>
</dbReference>